<dbReference type="GO" id="GO:0031902">
    <property type="term" value="C:late endosome membrane"/>
    <property type="evidence" value="ECO:0007669"/>
    <property type="project" value="UniProtKB-SubCell"/>
</dbReference>
<dbReference type="PROSITE" id="PS51837">
    <property type="entry name" value="LITAF"/>
    <property type="match status" value="1"/>
</dbReference>
<evidence type="ECO:0000256" key="7">
    <source>
        <dbReference type="ARBA" id="ARBA00023136"/>
    </source>
</evidence>
<dbReference type="PANTHER" id="PTHR23292">
    <property type="entry name" value="LIPOPOLYSACCHARIDE-INDUCED TUMOR NECROSIS FACTOR-ALPHA FACTOR"/>
    <property type="match status" value="1"/>
</dbReference>
<evidence type="ECO:0000313" key="9">
    <source>
        <dbReference type="WBParaSite" id="TASK_0000706801-mRNA-1"/>
    </source>
</evidence>
<evidence type="ECO:0000256" key="5">
    <source>
        <dbReference type="ARBA" id="ARBA00022723"/>
    </source>
</evidence>
<dbReference type="InterPro" id="IPR006629">
    <property type="entry name" value="LITAF"/>
</dbReference>
<protein>
    <submittedName>
        <fullName evidence="9">LITAF domain-containing protein</fullName>
    </submittedName>
</protein>
<name>A0A158R9D4_TAEAS</name>
<sequence length="64" mass="7036">LGPGPSQFFCPRCQREVLTNVTYESGLLTGALGCCLIPFCCDCDKDVVHTCPYCKQTLGNYSRL</sequence>
<organism evidence="9">
    <name type="scientific">Taenia asiatica</name>
    <name type="common">Asian tapeworm</name>
    <dbReference type="NCBI Taxonomy" id="60517"/>
    <lineage>
        <taxon>Eukaryota</taxon>
        <taxon>Metazoa</taxon>
        <taxon>Spiralia</taxon>
        <taxon>Lophotrochozoa</taxon>
        <taxon>Platyhelminthes</taxon>
        <taxon>Cestoda</taxon>
        <taxon>Eucestoda</taxon>
        <taxon>Cyclophyllidea</taxon>
        <taxon>Taeniidae</taxon>
        <taxon>Taenia</taxon>
    </lineage>
</organism>
<evidence type="ECO:0000256" key="2">
    <source>
        <dbReference type="ARBA" id="ARBA00004481"/>
    </source>
</evidence>
<dbReference type="PANTHER" id="PTHR23292:SF6">
    <property type="entry name" value="FI16602P1-RELATED"/>
    <property type="match status" value="1"/>
</dbReference>
<evidence type="ECO:0000256" key="4">
    <source>
        <dbReference type="ARBA" id="ARBA00005975"/>
    </source>
</evidence>
<dbReference type="STRING" id="60517.A0A158R9D4"/>
<evidence type="ECO:0000259" key="8">
    <source>
        <dbReference type="PROSITE" id="PS51837"/>
    </source>
</evidence>
<feature type="domain" description="LITAF" evidence="8">
    <location>
        <begin position="1"/>
        <end position="63"/>
    </location>
</feature>
<dbReference type="WBParaSite" id="TASK_0000706801-mRNA-1">
    <property type="protein sequence ID" value="TASK_0000706801-mRNA-1"/>
    <property type="gene ID" value="TASK_0000706801"/>
</dbReference>
<keyword evidence="6" id="KW-0862">Zinc</keyword>
<reference evidence="9" key="1">
    <citation type="submission" date="2016-04" db="UniProtKB">
        <authorList>
            <consortium name="WormBaseParasite"/>
        </authorList>
    </citation>
    <scope>IDENTIFICATION</scope>
</reference>
<evidence type="ECO:0000256" key="6">
    <source>
        <dbReference type="ARBA" id="ARBA00022833"/>
    </source>
</evidence>
<dbReference type="AlphaFoldDB" id="A0A158R9D4"/>
<comment type="subcellular location">
    <subcellularLocation>
        <location evidence="2">Endosome membrane</location>
        <topology evidence="2">Peripheral membrane protein</topology>
    </subcellularLocation>
    <subcellularLocation>
        <location evidence="1">Late endosome membrane</location>
    </subcellularLocation>
    <subcellularLocation>
        <location evidence="3">Lysosome membrane</location>
        <topology evidence="3">Peripheral membrane protein</topology>
        <orientation evidence="3">Cytoplasmic side</orientation>
    </subcellularLocation>
</comment>
<dbReference type="GO" id="GO:0005765">
    <property type="term" value="C:lysosomal membrane"/>
    <property type="evidence" value="ECO:0007669"/>
    <property type="project" value="UniProtKB-SubCell"/>
</dbReference>
<dbReference type="Pfam" id="PF10601">
    <property type="entry name" value="zf-LITAF-like"/>
    <property type="match status" value="1"/>
</dbReference>
<accession>A0A158R9D4</accession>
<evidence type="ECO:0000256" key="3">
    <source>
        <dbReference type="ARBA" id="ARBA00004630"/>
    </source>
</evidence>
<dbReference type="SMART" id="SM00714">
    <property type="entry name" value="LITAF"/>
    <property type="match status" value="1"/>
</dbReference>
<dbReference type="GO" id="GO:0008270">
    <property type="term" value="F:zinc ion binding"/>
    <property type="evidence" value="ECO:0007669"/>
    <property type="project" value="TreeGrafter"/>
</dbReference>
<keyword evidence="7" id="KW-0472">Membrane</keyword>
<proteinExistence type="inferred from homology"/>
<dbReference type="InterPro" id="IPR037519">
    <property type="entry name" value="LITAF_fam"/>
</dbReference>
<comment type="similarity">
    <text evidence="4">Belongs to the CDIP1/LITAF family.</text>
</comment>
<evidence type="ECO:0000256" key="1">
    <source>
        <dbReference type="ARBA" id="ARBA00004414"/>
    </source>
</evidence>
<keyword evidence="5" id="KW-0479">Metal-binding</keyword>